<dbReference type="RefSeq" id="XP_007766764.1">
    <property type="nucleotide sequence ID" value="XM_007768574.1"/>
</dbReference>
<protein>
    <recommendedName>
        <fullName evidence="2">DUF6534 domain-containing protein</fullName>
    </recommendedName>
</protein>
<evidence type="ECO:0000313" key="3">
    <source>
        <dbReference type="EMBL" id="EIW82795.1"/>
    </source>
</evidence>
<dbReference type="PANTHER" id="PTHR40465">
    <property type="entry name" value="CHROMOSOME 1, WHOLE GENOME SHOTGUN SEQUENCE"/>
    <property type="match status" value="1"/>
</dbReference>
<feature type="transmembrane region" description="Helical" evidence="1">
    <location>
        <begin position="86"/>
        <end position="106"/>
    </location>
</feature>
<organism evidence="3 4">
    <name type="scientific">Coniophora puteana (strain RWD-64-598)</name>
    <name type="common">Brown rot fungus</name>
    <dbReference type="NCBI Taxonomy" id="741705"/>
    <lineage>
        <taxon>Eukaryota</taxon>
        <taxon>Fungi</taxon>
        <taxon>Dikarya</taxon>
        <taxon>Basidiomycota</taxon>
        <taxon>Agaricomycotina</taxon>
        <taxon>Agaricomycetes</taxon>
        <taxon>Agaricomycetidae</taxon>
        <taxon>Boletales</taxon>
        <taxon>Coniophorineae</taxon>
        <taxon>Coniophoraceae</taxon>
        <taxon>Coniophora</taxon>
    </lineage>
</organism>
<evidence type="ECO:0000256" key="1">
    <source>
        <dbReference type="SAM" id="Phobius"/>
    </source>
</evidence>
<proteinExistence type="predicted"/>
<feature type="transmembrane region" description="Helical" evidence="1">
    <location>
        <begin position="205"/>
        <end position="225"/>
    </location>
</feature>
<dbReference type="Proteomes" id="UP000053558">
    <property type="component" value="Unassembled WGS sequence"/>
</dbReference>
<keyword evidence="1" id="KW-1133">Transmembrane helix</keyword>
<dbReference type="Pfam" id="PF20152">
    <property type="entry name" value="DUF6534"/>
    <property type="match status" value="1"/>
</dbReference>
<dbReference type="AlphaFoldDB" id="A0A5M3MVQ4"/>
<reference evidence="4" key="1">
    <citation type="journal article" date="2012" name="Science">
        <title>The Paleozoic origin of enzymatic lignin decomposition reconstructed from 31 fungal genomes.</title>
        <authorList>
            <person name="Floudas D."/>
            <person name="Binder M."/>
            <person name="Riley R."/>
            <person name="Barry K."/>
            <person name="Blanchette R.A."/>
            <person name="Henrissat B."/>
            <person name="Martinez A.T."/>
            <person name="Otillar R."/>
            <person name="Spatafora J.W."/>
            <person name="Yadav J.S."/>
            <person name="Aerts A."/>
            <person name="Benoit I."/>
            <person name="Boyd A."/>
            <person name="Carlson A."/>
            <person name="Copeland A."/>
            <person name="Coutinho P.M."/>
            <person name="de Vries R.P."/>
            <person name="Ferreira P."/>
            <person name="Findley K."/>
            <person name="Foster B."/>
            <person name="Gaskell J."/>
            <person name="Glotzer D."/>
            <person name="Gorecki P."/>
            <person name="Heitman J."/>
            <person name="Hesse C."/>
            <person name="Hori C."/>
            <person name="Igarashi K."/>
            <person name="Jurgens J.A."/>
            <person name="Kallen N."/>
            <person name="Kersten P."/>
            <person name="Kohler A."/>
            <person name="Kuees U."/>
            <person name="Kumar T.K.A."/>
            <person name="Kuo A."/>
            <person name="LaButti K."/>
            <person name="Larrondo L.F."/>
            <person name="Lindquist E."/>
            <person name="Ling A."/>
            <person name="Lombard V."/>
            <person name="Lucas S."/>
            <person name="Lundell T."/>
            <person name="Martin R."/>
            <person name="McLaughlin D.J."/>
            <person name="Morgenstern I."/>
            <person name="Morin E."/>
            <person name="Murat C."/>
            <person name="Nagy L.G."/>
            <person name="Nolan M."/>
            <person name="Ohm R.A."/>
            <person name="Patyshakuliyeva A."/>
            <person name="Rokas A."/>
            <person name="Ruiz-Duenas F.J."/>
            <person name="Sabat G."/>
            <person name="Salamov A."/>
            <person name="Samejima M."/>
            <person name="Schmutz J."/>
            <person name="Slot J.C."/>
            <person name="St John F."/>
            <person name="Stenlid J."/>
            <person name="Sun H."/>
            <person name="Sun S."/>
            <person name="Syed K."/>
            <person name="Tsang A."/>
            <person name="Wiebenga A."/>
            <person name="Young D."/>
            <person name="Pisabarro A."/>
            <person name="Eastwood D.C."/>
            <person name="Martin F."/>
            <person name="Cullen D."/>
            <person name="Grigoriev I.V."/>
            <person name="Hibbett D.S."/>
        </authorList>
    </citation>
    <scope>NUCLEOTIDE SEQUENCE [LARGE SCALE GENOMIC DNA]</scope>
    <source>
        <strain evidence="4">RWD-64-598 SS2</strain>
    </source>
</reference>
<dbReference type="KEGG" id="cput:CONPUDRAFT_163867"/>
<dbReference type="OMA" id="THHTITR"/>
<evidence type="ECO:0000259" key="2">
    <source>
        <dbReference type="Pfam" id="PF20152"/>
    </source>
</evidence>
<feature type="transmembrane region" description="Helical" evidence="1">
    <location>
        <begin position="118"/>
        <end position="140"/>
    </location>
</feature>
<accession>A0A5M3MVQ4</accession>
<feature type="domain" description="DUF6534" evidence="2">
    <location>
        <begin position="168"/>
        <end position="255"/>
    </location>
</feature>
<keyword evidence="4" id="KW-1185">Reference proteome</keyword>
<dbReference type="InterPro" id="IPR045339">
    <property type="entry name" value="DUF6534"/>
</dbReference>
<keyword evidence="1" id="KW-0472">Membrane</keyword>
<gene>
    <name evidence="3" type="ORF">CONPUDRAFT_163867</name>
</gene>
<feature type="transmembrane region" description="Helical" evidence="1">
    <location>
        <begin position="164"/>
        <end position="184"/>
    </location>
</feature>
<evidence type="ECO:0000313" key="4">
    <source>
        <dbReference type="Proteomes" id="UP000053558"/>
    </source>
</evidence>
<keyword evidence="1" id="KW-0812">Transmembrane</keyword>
<dbReference type="OrthoDB" id="3223377at2759"/>
<feature type="transmembrane region" description="Helical" evidence="1">
    <location>
        <begin position="231"/>
        <end position="251"/>
    </location>
</feature>
<sequence length="335" mass="37570">MITSSDVQFLATHIFGFQLNWALQGILTAQVYFYYSASFKDNNWVKTAVYGNYILELIQTGFAAHDSYIYFARDWGDVNIIRTPNINWVCFVSLAAIVASITQLFYAWRIYVLSRSKCLLIAVASLSALQLVSGIAAGVLDKVYDEYTSLLESYRALVAMTETWLALSAACDILILIVMVYFLYTHRSSSEKTMRLVNRVIKIIVETNLLTASVSIAFIVLYRFYLETGHAFVAVGFVLPKLYSNSLLAILNNRSLAKSGHSICETTVADLTTSRGSEIHFRRGRRDMCATDFETGNVSIGTRVDTGGHSPSVVEVALHARDKEMDESRPVTMYW</sequence>
<comment type="caution">
    <text evidence="3">The sequence shown here is derived from an EMBL/GenBank/DDBJ whole genome shotgun (WGS) entry which is preliminary data.</text>
</comment>
<name>A0A5M3MVQ4_CONPW</name>
<dbReference type="GeneID" id="19205018"/>
<dbReference type="EMBL" id="JH711576">
    <property type="protein sequence ID" value="EIW82795.1"/>
    <property type="molecule type" value="Genomic_DNA"/>
</dbReference>
<dbReference type="PANTHER" id="PTHR40465:SF1">
    <property type="entry name" value="DUF6534 DOMAIN-CONTAINING PROTEIN"/>
    <property type="match status" value="1"/>
</dbReference>